<dbReference type="PANTHER" id="PTHR12176:SF78">
    <property type="entry name" value="EEF1A LYSINE AND N-TERMINAL METHYLTRANSFERASE"/>
    <property type="match status" value="1"/>
</dbReference>
<evidence type="ECO:0000256" key="5">
    <source>
        <dbReference type="SAM" id="MobiDB-lite"/>
    </source>
</evidence>
<evidence type="ECO:0000256" key="2">
    <source>
        <dbReference type="ARBA" id="ARBA00022603"/>
    </source>
</evidence>
<organism evidence="7 8">
    <name type="scientific">Rhynchospora pubera</name>
    <dbReference type="NCBI Taxonomy" id="906938"/>
    <lineage>
        <taxon>Eukaryota</taxon>
        <taxon>Viridiplantae</taxon>
        <taxon>Streptophyta</taxon>
        <taxon>Embryophyta</taxon>
        <taxon>Tracheophyta</taxon>
        <taxon>Spermatophyta</taxon>
        <taxon>Magnoliopsida</taxon>
        <taxon>Liliopsida</taxon>
        <taxon>Poales</taxon>
        <taxon>Cyperaceae</taxon>
        <taxon>Cyperoideae</taxon>
        <taxon>Rhynchosporeae</taxon>
        <taxon>Rhynchospora</taxon>
    </lineage>
</organism>
<feature type="region of interest" description="Disordered" evidence="5">
    <location>
        <begin position="534"/>
        <end position="563"/>
    </location>
</feature>
<feature type="compositionally biased region" description="Basic residues" evidence="5">
    <location>
        <begin position="546"/>
        <end position="556"/>
    </location>
</feature>
<keyword evidence="4" id="KW-0511">Multifunctional enzyme</keyword>
<dbReference type="GO" id="GO:0032259">
    <property type="term" value="P:methylation"/>
    <property type="evidence" value="ECO:0007669"/>
    <property type="project" value="UniProtKB-KW"/>
</dbReference>
<evidence type="ECO:0000259" key="6">
    <source>
        <dbReference type="Pfam" id="PF08241"/>
    </source>
</evidence>
<dbReference type="InterPro" id="IPR029063">
    <property type="entry name" value="SAM-dependent_MTases_sf"/>
</dbReference>
<proteinExistence type="inferred from homology"/>
<dbReference type="SUPFAM" id="SSF53335">
    <property type="entry name" value="S-adenosyl-L-methionine-dependent methyltransferases"/>
    <property type="match status" value="2"/>
</dbReference>
<dbReference type="Pfam" id="PF08241">
    <property type="entry name" value="Methyltransf_11"/>
    <property type="match status" value="1"/>
</dbReference>
<dbReference type="CDD" id="cd02440">
    <property type="entry name" value="AdoMet_MTases"/>
    <property type="match status" value="1"/>
</dbReference>
<evidence type="ECO:0000256" key="3">
    <source>
        <dbReference type="ARBA" id="ARBA00022679"/>
    </source>
</evidence>
<name>A0AAV8D6M9_9POAL</name>
<evidence type="ECO:0000313" key="7">
    <source>
        <dbReference type="EMBL" id="KAJ4762297.1"/>
    </source>
</evidence>
<dbReference type="EMBL" id="JAMFTS010000004">
    <property type="protein sequence ID" value="KAJ4762297.1"/>
    <property type="molecule type" value="Genomic_DNA"/>
</dbReference>
<keyword evidence="2 7" id="KW-0489">Methyltransferase</keyword>
<dbReference type="FunFam" id="3.40.50.150:FF:000211">
    <property type="entry name" value="Methyltransferase-like protein 13"/>
    <property type="match status" value="1"/>
</dbReference>
<dbReference type="Pfam" id="PF01564">
    <property type="entry name" value="Spermine_synth"/>
    <property type="match status" value="1"/>
</dbReference>
<evidence type="ECO:0000313" key="8">
    <source>
        <dbReference type="Proteomes" id="UP001140206"/>
    </source>
</evidence>
<sequence>MESWIFVSWHARIRSLCKYEFGLISTYYGRILYQNADPCDESNSCLLEPTRSSVHQFMAAMENKKTQKGVSDPLSIMETLGDFTSKENWDNFFSLRGTGDSFEWYADWPELKQPLLSHLFVPSDSDSSLDLVEILVPGCGSSRLSEFIYDAGFHHITNVDFSKVVISDMLRRYVRSRPEMKWRIMDITNLQFSDEVFDIVLDKGGLDALMEPEVGTTLGSKYLKEVKRVLKNGGKFICLTLAESHVLGLLFPEFRFGWEMTIQAIPNKPSSKSNFETFMVVMVKGKSTAPTSVKSLFDDSPLSFSTKQVNSVVNAIEKENSIRNYYSSGEDILFSLKDLQLGAKGELKELIPGQRFQLILGEEGSSLYCYKAVLLDAKMQSESFTYHCAIFIVPKIRAHEWLFSSEEGQWIIVENSKAARLIMVFLDSRHVHASIKVIQTDLSPLVVHLAPEKIEDDSPIPYMMAGDGVKQRIIVQKAASKITGPVIVEDVVYESPDEDNNSSSSTEGLMYRRLVFERSAGLVQSEAFLVREDKADQDKKDSPSVSKKKGKKKNNLRRASVEPKSAFSIDHTRLASSYHTGILSGFSLIASSLEAAVEAGEKVKVVIVGLGAGLLPMFLHECLPFLQIEVIELDPVVVDLAKKHFGFIEDQRMKVHVGDGVKYVFESTQRQNNISKDVSSGESNIKETRILVIDADSSDLSSGLTCPHPNFVEEVFLKSAKGFLSQGGLFITNLVSRSAHMREHVISCMKEVFDHLYSLQLEEEVNEILYACTDKTKIETENVRKLDKLMKFPAKGIEATITTHIQRLK</sequence>
<keyword evidence="8" id="KW-1185">Reference proteome</keyword>
<dbReference type="PANTHER" id="PTHR12176">
    <property type="entry name" value="SAM-DEPENDENT METHYLTRANSFERASE SUPERFAMILY PROTEIN"/>
    <property type="match status" value="1"/>
</dbReference>
<dbReference type="InterPro" id="IPR013216">
    <property type="entry name" value="Methyltransf_11"/>
</dbReference>
<reference evidence="7" key="1">
    <citation type="submission" date="2022-08" db="EMBL/GenBank/DDBJ databases">
        <authorList>
            <person name="Marques A."/>
        </authorList>
    </citation>
    <scope>NUCLEOTIDE SEQUENCE</scope>
    <source>
        <strain evidence="7">RhyPub2mFocal</strain>
        <tissue evidence="7">Leaves</tissue>
    </source>
</reference>
<accession>A0AAV8D6M9</accession>
<dbReference type="GO" id="GO:0008757">
    <property type="term" value="F:S-adenosylmethionine-dependent methyltransferase activity"/>
    <property type="evidence" value="ECO:0007669"/>
    <property type="project" value="InterPro"/>
</dbReference>
<protein>
    <submittedName>
        <fullName evidence="7">Methyltransferase-like protein 13</fullName>
    </submittedName>
</protein>
<comment type="caution">
    <text evidence="7">The sequence shown here is derived from an EMBL/GenBank/DDBJ whole genome shotgun (WGS) entry which is preliminary data.</text>
</comment>
<dbReference type="AlphaFoldDB" id="A0AAV8D6M9"/>
<evidence type="ECO:0000256" key="1">
    <source>
        <dbReference type="ARBA" id="ARBA00008361"/>
    </source>
</evidence>
<keyword evidence="3" id="KW-0808">Transferase</keyword>
<comment type="similarity">
    <text evidence="1">Belongs to the methyltransferase superfamily.</text>
</comment>
<feature type="domain" description="Methyltransferase type 11" evidence="6">
    <location>
        <begin position="137"/>
        <end position="238"/>
    </location>
</feature>
<dbReference type="Proteomes" id="UP001140206">
    <property type="component" value="Chromosome 4"/>
</dbReference>
<dbReference type="InterPro" id="IPR051419">
    <property type="entry name" value="Lys/N-term_MeTrsfase_sf"/>
</dbReference>
<dbReference type="Gene3D" id="3.40.50.150">
    <property type="entry name" value="Vaccinia Virus protein VP39"/>
    <property type="match status" value="2"/>
</dbReference>
<gene>
    <name evidence="7" type="ORF">LUZ62_072672</name>
</gene>
<dbReference type="FunFam" id="3.40.50.150:FF:000256">
    <property type="entry name" value="S-adenosyl-L-methionine-dependent methyltransferase superfamily protein"/>
    <property type="match status" value="1"/>
</dbReference>
<evidence type="ECO:0000256" key="4">
    <source>
        <dbReference type="ARBA" id="ARBA00023268"/>
    </source>
</evidence>